<comment type="subcellular location">
    <subcellularLocation>
        <location evidence="1 10">Secreted</location>
        <location evidence="1 10">Extracellular space</location>
        <location evidence="1 10">Extracellular matrix</location>
    </subcellularLocation>
</comment>
<dbReference type="InterPro" id="IPR043158">
    <property type="entry name" value="Wnt_C"/>
</dbReference>
<evidence type="ECO:0000256" key="7">
    <source>
        <dbReference type="ARBA" id="ARBA00023157"/>
    </source>
</evidence>
<feature type="signal peptide" evidence="12">
    <location>
        <begin position="1"/>
        <end position="29"/>
    </location>
</feature>
<keyword evidence="8" id="KW-0325">Glycoprotein</keyword>
<evidence type="ECO:0000256" key="10">
    <source>
        <dbReference type="RuleBase" id="RU003500"/>
    </source>
</evidence>
<dbReference type="Pfam" id="PF00110">
    <property type="entry name" value="wnt"/>
    <property type="match status" value="1"/>
</dbReference>
<dbReference type="InterPro" id="IPR005817">
    <property type="entry name" value="Wnt"/>
</dbReference>
<keyword evidence="12" id="KW-0732">Signal</keyword>
<evidence type="ECO:0000256" key="6">
    <source>
        <dbReference type="ARBA" id="ARBA00022687"/>
    </source>
</evidence>
<evidence type="ECO:0000256" key="1">
    <source>
        <dbReference type="ARBA" id="ARBA00004498"/>
    </source>
</evidence>
<keyword evidence="6 10" id="KW-0879">Wnt signaling pathway</keyword>
<evidence type="ECO:0000256" key="11">
    <source>
        <dbReference type="SAM" id="MobiDB-lite"/>
    </source>
</evidence>
<dbReference type="PANTHER" id="PTHR12027:SF77">
    <property type="entry name" value="PROTEIN WNT-5"/>
    <property type="match status" value="1"/>
</dbReference>
<evidence type="ECO:0000313" key="14">
    <source>
        <dbReference type="Proteomes" id="UP001249851"/>
    </source>
</evidence>
<dbReference type="GO" id="GO:0045165">
    <property type="term" value="P:cell fate commitment"/>
    <property type="evidence" value="ECO:0007669"/>
    <property type="project" value="TreeGrafter"/>
</dbReference>
<gene>
    <name evidence="13" type="ORF">P5673_032778</name>
</gene>
<keyword evidence="7" id="KW-1015">Disulfide bond</keyword>
<comment type="similarity">
    <text evidence="2 10">Belongs to the Wnt family.</text>
</comment>
<dbReference type="GO" id="GO:0005615">
    <property type="term" value="C:extracellular space"/>
    <property type="evidence" value="ECO:0007669"/>
    <property type="project" value="TreeGrafter"/>
</dbReference>
<keyword evidence="5" id="KW-0272">Extracellular matrix</keyword>
<keyword evidence="9" id="KW-0449">Lipoprotein</keyword>
<feature type="chain" id="PRO_5042264469" description="Protein Wnt" evidence="12">
    <location>
        <begin position="30"/>
        <end position="375"/>
    </location>
</feature>
<name>A0AAD9PQS6_ACRCE</name>
<feature type="region of interest" description="Disordered" evidence="11">
    <location>
        <begin position="272"/>
        <end position="293"/>
    </location>
</feature>
<dbReference type="Gene3D" id="3.30.2460.20">
    <property type="match status" value="1"/>
</dbReference>
<reference evidence="13" key="1">
    <citation type="journal article" date="2023" name="G3 (Bethesda)">
        <title>Whole genome assembly and annotation of the endangered Caribbean coral Acropora cervicornis.</title>
        <authorList>
            <person name="Selwyn J.D."/>
            <person name="Vollmer S.V."/>
        </authorList>
    </citation>
    <scope>NUCLEOTIDE SEQUENCE</scope>
    <source>
        <strain evidence="13">K2</strain>
    </source>
</reference>
<protein>
    <recommendedName>
        <fullName evidence="10">Protein Wnt</fullName>
    </recommendedName>
</protein>
<comment type="function">
    <text evidence="10">Ligand for members of the frizzled family of seven transmembrane receptors.</text>
</comment>
<reference evidence="13" key="2">
    <citation type="journal article" date="2023" name="Science">
        <title>Genomic signatures of disease resistance in endangered staghorn corals.</title>
        <authorList>
            <person name="Vollmer S.V."/>
            <person name="Selwyn J.D."/>
            <person name="Despard B.A."/>
            <person name="Roesel C.L."/>
        </authorList>
    </citation>
    <scope>NUCLEOTIDE SEQUENCE</scope>
    <source>
        <strain evidence="13">K2</strain>
    </source>
</reference>
<dbReference type="GO" id="GO:0060070">
    <property type="term" value="P:canonical Wnt signaling pathway"/>
    <property type="evidence" value="ECO:0007669"/>
    <property type="project" value="TreeGrafter"/>
</dbReference>
<dbReference type="AlphaFoldDB" id="A0AAD9PQS6"/>
<evidence type="ECO:0000256" key="12">
    <source>
        <dbReference type="SAM" id="SignalP"/>
    </source>
</evidence>
<dbReference type="Proteomes" id="UP001249851">
    <property type="component" value="Unassembled WGS sequence"/>
</dbReference>
<proteinExistence type="inferred from homology"/>
<dbReference type="SMART" id="SM00097">
    <property type="entry name" value="WNT1"/>
    <property type="match status" value="1"/>
</dbReference>
<evidence type="ECO:0000256" key="2">
    <source>
        <dbReference type="ARBA" id="ARBA00005683"/>
    </source>
</evidence>
<evidence type="ECO:0000256" key="4">
    <source>
        <dbReference type="ARBA" id="ARBA00022525"/>
    </source>
</evidence>
<dbReference type="PANTHER" id="PTHR12027">
    <property type="entry name" value="WNT RELATED"/>
    <property type="match status" value="1"/>
</dbReference>
<accession>A0AAD9PQS6</accession>
<dbReference type="GO" id="GO:0030182">
    <property type="term" value="P:neuron differentiation"/>
    <property type="evidence" value="ECO:0007669"/>
    <property type="project" value="TreeGrafter"/>
</dbReference>
<dbReference type="GO" id="GO:0005109">
    <property type="term" value="F:frizzled binding"/>
    <property type="evidence" value="ECO:0007669"/>
    <property type="project" value="TreeGrafter"/>
</dbReference>
<dbReference type="PRINTS" id="PR01349">
    <property type="entry name" value="WNTPROTEIN"/>
</dbReference>
<dbReference type="GO" id="GO:0005125">
    <property type="term" value="F:cytokine activity"/>
    <property type="evidence" value="ECO:0007669"/>
    <property type="project" value="TreeGrafter"/>
</dbReference>
<sequence length="375" mass="43006">MMRARRRAHKVPFFFTLVVLSSFFQTGQSVWPLGIPHQLYIVSTFRRFCDGMPDLNMEQKALCEENRDVMASIRHGATLAVKQCQYQFQYRRWNCSLPEQDRYSLFRRITGKGTKEAAFTYSISAAGVVYSIARSCVEGNLSVCGCSRERRPKNLNSEFQWGGCGDNIDYGSKYTMKFMKAGERKTEGDTSEQEMSKMNIHNIEVGIKVIKENVVLRCKCHGVSDSCEMKTCWKELSLFRDAGNDLLRKYDSAVKVKFDRKTRKIVKTTKITDDGYKRGGRRRSTSNRPSSDSLVYLNPSPDYCRRSSKHETLGTVGRECRGDTSGPGNCKELCCRRGFLSRTENTIERCECKFVWCCKVSCKQCMIARTKYNCL</sequence>
<keyword evidence="3 10" id="KW-0217">Developmental protein</keyword>
<evidence type="ECO:0000256" key="5">
    <source>
        <dbReference type="ARBA" id="ARBA00022530"/>
    </source>
</evidence>
<evidence type="ECO:0000256" key="9">
    <source>
        <dbReference type="ARBA" id="ARBA00023288"/>
    </source>
</evidence>
<keyword evidence="4" id="KW-0964">Secreted</keyword>
<evidence type="ECO:0000256" key="3">
    <source>
        <dbReference type="ARBA" id="ARBA00022473"/>
    </source>
</evidence>
<dbReference type="EMBL" id="JARQWQ010000191">
    <property type="protein sequence ID" value="KAK2547327.1"/>
    <property type="molecule type" value="Genomic_DNA"/>
</dbReference>
<organism evidence="13 14">
    <name type="scientific">Acropora cervicornis</name>
    <name type="common">Staghorn coral</name>
    <dbReference type="NCBI Taxonomy" id="6130"/>
    <lineage>
        <taxon>Eukaryota</taxon>
        <taxon>Metazoa</taxon>
        <taxon>Cnidaria</taxon>
        <taxon>Anthozoa</taxon>
        <taxon>Hexacorallia</taxon>
        <taxon>Scleractinia</taxon>
        <taxon>Astrocoeniina</taxon>
        <taxon>Acroporidae</taxon>
        <taxon>Acropora</taxon>
    </lineage>
</organism>
<dbReference type="CDD" id="cd19337">
    <property type="entry name" value="Wnt_Wnt5"/>
    <property type="match status" value="1"/>
</dbReference>
<keyword evidence="14" id="KW-1185">Reference proteome</keyword>
<evidence type="ECO:0000313" key="13">
    <source>
        <dbReference type="EMBL" id="KAK2547327.1"/>
    </source>
</evidence>
<comment type="caution">
    <text evidence="13">The sequence shown here is derived from an EMBL/GenBank/DDBJ whole genome shotgun (WGS) entry which is preliminary data.</text>
</comment>
<evidence type="ECO:0000256" key="8">
    <source>
        <dbReference type="ARBA" id="ARBA00023180"/>
    </source>
</evidence>